<feature type="transmembrane region" description="Helical" evidence="8">
    <location>
        <begin position="287"/>
        <end position="308"/>
    </location>
</feature>
<evidence type="ECO:0000256" key="2">
    <source>
        <dbReference type="ARBA" id="ARBA00006236"/>
    </source>
</evidence>
<name>A0ABY8BWA9_9MICO</name>
<sequence>MVESSDRSVGRGIAGSSLAALGMLTILGPLGTDTFLPALPAMADDFGVAVSAVQLALTGFTVGMAVGQLVAGPLSDTIGRRAPLLAGSSLMAVAAGLGSTVPSVPLLVAACIVMGLAGSVGLSVARAVVSDLATGAVLTRGYAILGTMMSLGPIIGPVLGVTLLWVGGWRAIFLGLAVFAVLCTALLVAWVPESHPPQHRLPADVRVILRVAVQAFRSRHFLCGAMTVWFSFFALFAYVGGSPFVVQSVLGFSSAGYAAVFMAGGVGLVICSLLAAKLAGRFSQRRLIGIGLIIQALGASLIGVAALVGASPWLLLPGMILVNSPMGFVIGPAIAYAVHDLRHASGTSIAILQAVQWLVAGLAPPLVALGGTMTIAPFAIVIAVGVSLASLSWWLLRPKRVSVS</sequence>
<gene>
    <name evidence="10" type="ORF">PU630_14745</name>
</gene>
<keyword evidence="7 8" id="KW-0472">Membrane</keyword>
<dbReference type="PRINTS" id="PR01035">
    <property type="entry name" value="TCRTETA"/>
</dbReference>
<keyword evidence="4" id="KW-1003">Cell membrane</keyword>
<feature type="transmembrane region" description="Helical" evidence="8">
    <location>
        <begin position="314"/>
        <end position="338"/>
    </location>
</feature>
<feature type="transmembrane region" description="Helical" evidence="8">
    <location>
        <begin position="12"/>
        <end position="31"/>
    </location>
</feature>
<keyword evidence="11" id="KW-1185">Reference proteome</keyword>
<evidence type="ECO:0000256" key="6">
    <source>
        <dbReference type="ARBA" id="ARBA00022989"/>
    </source>
</evidence>
<evidence type="ECO:0000313" key="10">
    <source>
        <dbReference type="EMBL" id="WEG08485.1"/>
    </source>
</evidence>
<feature type="transmembrane region" description="Helical" evidence="8">
    <location>
        <begin position="220"/>
        <end position="240"/>
    </location>
</feature>
<dbReference type="Gene3D" id="1.20.1720.10">
    <property type="entry name" value="Multidrug resistance protein D"/>
    <property type="match status" value="1"/>
</dbReference>
<feature type="transmembrane region" description="Helical" evidence="8">
    <location>
        <begin position="107"/>
        <end position="129"/>
    </location>
</feature>
<evidence type="ECO:0000259" key="9">
    <source>
        <dbReference type="PROSITE" id="PS50850"/>
    </source>
</evidence>
<dbReference type="CDD" id="cd17320">
    <property type="entry name" value="MFS_MdfA_MDR_like"/>
    <property type="match status" value="1"/>
</dbReference>
<dbReference type="Proteomes" id="UP001214553">
    <property type="component" value="Chromosome"/>
</dbReference>
<dbReference type="SUPFAM" id="SSF103473">
    <property type="entry name" value="MFS general substrate transporter"/>
    <property type="match status" value="1"/>
</dbReference>
<feature type="transmembrane region" description="Helical" evidence="8">
    <location>
        <begin position="350"/>
        <end position="369"/>
    </location>
</feature>
<feature type="transmembrane region" description="Helical" evidence="8">
    <location>
        <begin position="82"/>
        <end position="101"/>
    </location>
</feature>
<evidence type="ECO:0000256" key="1">
    <source>
        <dbReference type="ARBA" id="ARBA00004651"/>
    </source>
</evidence>
<feature type="transmembrane region" description="Helical" evidence="8">
    <location>
        <begin position="252"/>
        <end position="275"/>
    </location>
</feature>
<dbReference type="RefSeq" id="WP_275277813.1">
    <property type="nucleotide sequence ID" value="NZ_CP119108.1"/>
</dbReference>
<evidence type="ECO:0000256" key="3">
    <source>
        <dbReference type="ARBA" id="ARBA00022448"/>
    </source>
</evidence>
<proteinExistence type="inferred from homology"/>
<organism evidence="10 11">
    <name type="scientific">Microbacterium horticulturae</name>
    <dbReference type="NCBI Taxonomy" id="3028316"/>
    <lineage>
        <taxon>Bacteria</taxon>
        <taxon>Bacillati</taxon>
        <taxon>Actinomycetota</taxon>
        <taxon>Actinomycetes</taxon>
        <taxon>Micrococcales</taxon>
        <taxon>Microbacteriaceae</taxon>
        <taxon>Microbacterium</taxon>
    </lineage>
</organism>
<evidence type="ECO:0000256" key="8">
    <source>
        <dbReference type="SAM" id="Phobius"/>
    </source>
</evidence>
<evidence type="ECO:0000256" key="5">
    <source>
        <dbReference type="ARBA" id="ARBA00022692"/>
    </source>
</evidence>
<dbReference type="InterPro" id="IPR036259">
    <property type="entry name" value="MFS_trans_sf"/>
</dbReference>
<dbReference type="InterPro" id="IPR011701">
    <property type="entry name" value="MFS"/>
</dbReference>
<keyword evidence="6 8" id="KW-1133">Transmembrane helix</keyword>
<keyword evidence="3" id="KW-0813">Transport</keyword>
<feature type="domain" description="Major facilitator superfamily (MFS) profile" evidence="9">
    <location>
        <begin position="17"/>
        <end position="401"/>
    </location>
</feature>
<comment type="subcellular location">
    <subcellularLocation>
        <location evidence="1">Cell membrane</location>
        <topology evidence="1">Multi-pass membrane protein</topology>
    </subcellularLocation>
</comment>
<protein>
    <submittedName>
        <fullName evidence="10">Multidrug effflux MFS transporter</fullName>
    </submittedName>
</protein>
<accession>A0ABY8BWA9</accession>
<dbReference type="InterPro" id="IPR001958">
    <property type="entry name" value="Tet-R_TetA/multi-R_MdtG-like"/>
</dbReference>
<dbReference type="InterPro" id="IPR020846">
    <property type="entry name" value="MFS_dom"/>
</dbReference>
<feature type="transmembrane region" description="Helical" evidence="8">
    <location>
        <begin position="46"/>
        <end position="70"/>
    </location>
</feature>
<feature type="transmembrane region" description="Helical" evidence="8">
    <location>
        <begin position="375"/>
        <end position="396"/>
    </location>
</feature>
<evidence type="ECO:0000256" key="7">
    <source>
        <dbReference type="ARBA" id="ARBA00023136"/>
    </source>
</evidence>
<evidence type="ECO:0000313" key="11">
    <source>
        <dbReference type="Proteomes" id="UP001214553"/>
    </source>
</evidence>
<dbReference type="PANTHER" id="PTHR43124:SF3">
    <property type="entry name" value="CHLORAMPHENICOL EFFLUX PUMP RV0191"/>
    <property type="match status" value="1"/>
</dbReference>
<feature type="transmembrane region" description="Helical" evidence="8">
    <location>
        <begin position="141"/>
        <end position="165"/>
    </location>
</feature>
<dbReference type="NCBIfam" id="TIGR00710">
    <property type="entry name" value="efflux_Bcr_CflA"/>
    <property type="match status" value="1"/>
</dbReference>
<reference evidence="10 11" key="1">
    <citation type="submission" date="2023-03" db="EMBL/GenBank/DDBJ databases">
        <title>Genome sequence of Microbacterium sp. KACC 23027.</title>
        <authorList>
            <person name="Kim S."/>
            <person name="Heo J."/>
            <person name="Kwon S.-W."/>
        </authorList>
    </citation>
    <scope>NUCLEOTIDE SEQUENCE [LARGE SCALE GENOMIC DNA]</scope>
    <source>
        <strain evidence="10 11">KACC 23027</strain>
    </source>
</reference>
<dbReference type="PROSITE" id="PS50850">
    <property type="entry name" value="MFS"/>
    <property type="match status" value="1"/>
</dbReference>
<comment type="similarity">
    <text evidence="2">Belongs to the major facilitator superfamily. Bcr/CmlA family.</text>
</comment>
<dbReference type="Pfam" id="PF07690">
    <property type="entry name" value="MFS_1"/>
    <property type="match status" value="1"/>
</dbReference>
<dbReference type="InterPro" id="IPR004812">
    <property type="entry name" value="Efflux_drug-R_Bcr/CmlA"/>
</dbReference>
<dbReference type="InterPro" id="IPR050189">
    <property type="entry name" value="MFS_Efflux_Transporters"/>
</dbReference>
<dbReference type="EMBL" id="CP119108">
    <property type="protein sequence ID" value="WEG08485.1"/>
    <property type="molecule type" value="Genomic_DNA"/>
</dbReference>
<feature type="transmembrane region" description="Helical" evidence="8">
    <location>
        <begin position="171"/>
        <end position="191"/>
    </location>
</feature>
<evidence type="ECO:0000256" key="4">
    <source>
        <dbReference type="ARBA" id="ARBA00022475"/>
    </source>
</evidence>
<keyword evidence="5 8" id="KW-0812">Transmembrane</keyword>
<dbReference type="PANTHER" id="PTHR43124">
    <property type="entry name" value="PURINE EFFLUX PUMP PBUE"/>
    <property type="match status" value="1"/>
</dbReference>